<protein>
    <submittedName>
        <fullName evidence="2">Uncharacterized protein</fullName>
    </submittedName>
</protein>
<feature type="chain" id="PRO_5021035138" evidence="1">
    <location>
        <begin position="23"/>
        <end position="31"/>
    </location>
</feature>
<accession>A0A4U6TSB1</accession>
<evidence type="ECO:0000313" key="3">
    <source>
        <dbReference type="Proteomes" id="UP000298652"/>
    </source>
</evidence>
<dbReference type="AlphaFoldDB" id="A0A4U6TSB1"/>
<reference evidence="2" key="1">
    <citation type="submission" date="2019-03" db="EMBL/GenBank/DDBJ databases">
        <title>WGS assembly of Setaria viridis.</title>
        <authorList>
            <person name="Huang P."/>
            <person name="Jenkins J."/>
            <person name="Grimwood J."/>
            <person name="Barry K."/>
            <person name="Healey A."/>
            <person name="Mamidi S."/>
            <person name="Sreedasyam A."/>
            <person name="Shu S."/>
            <person name="Feldman M."/>
            <person name="Wu J."/>
            <person name="Yu Y."/>
            <person name="Chen C."/>
            <person name="Johnson J."/>
            <person name="Rokhsar D."/>
            <person name="Baxter I."/>
            <person name="Schmutz J."/>
            <person name="Brutnell T."/>
            <person name="Kellogg E."/>
        </authorList>
    </citation>
    <scope>NUCLEOTIDE SEQUENCE [LARGE SCALE GENOMIC DNA]</scope>
</reference>
<dbReference type="Proteomes" id="UP000298652">
    <property type="component" value="Chromosome 7"/>
</dbReference>
<keyword evidence="1" id="KW-0732">Signal</keyword>
<keyword evidence="3" id="KW-1185">Reference proteome</keyword>
<evidence type="ECO:0000313" key="2">
    <source>
        <dbReference type="EMBL" id="TKW05878.1"/>
    </source>
</evidence>
<dbReference type="EMBL" id="CM016558">
    <property type="protein sequence ID" value="TKW05878.1"/>
    <property type="molecule type" value="Genomic_DNA"/>
</dbReference>
<feature type="signal peptide" evidence="1">
    <location>
        <begin position="1"/>
        <end position="22"/>
    </location>
</feature>
<gene>
    <name evidence="2" type="ORF">SEVIR_7G205350v2</name>
</gene>
<dbReference type="Gramene" id="TKW05878">
    <property type="protein sequence ID" value="TKW05878"/>
    <property type="gene ID" value="SEVIR_7G205350v2"/>
</dbReference>
<name>A0A4U6TSB1_SETVI</name>
<proteinExistence type="predicted"/>
<evidence type="ECO:0000256" key="1">
    <source>
        <dbReference type="SAM" id="SignalP"/>
    </source>
</evidence>
<organism evidence="2 3">
    <name type="scientific">Setaria viridis</name>
    <name type="common">Green bristlegrass</name>
    <name type="synonym">Setaria italica subsp. viridis</name>
    <dbReference type="NCBI Taxonomy" id="4556"/>
    <lineage>
        <taxon>Eukaryota</taxon>
        <taxon>Viridiplantae</taxon>
        <taxon>Streptophyta</taxon>
        <taxon>Embryophyta</taxon>
        <taxon>Tracheophyta</taxon>
        <taxon>Spermatophyta</taxon>
        <taxon>Magnoliopsida</taxon>
        <taxon>Liliopsida</taxon>
        <taxon>Poales</taxon>
        <taxon>Poaceae</taxon>
        <taxon>PACMAD clade</taxon>
        <taxon>Panicoideae</taxon>
        <taxon>Panicodae</taxon>
        <taxon>Paniceae</taxon>
        <taxon>Cenchrinae</taxon>
        <taxon>Setaria</taxon>
    </lineage>
</organism>
<sequence length="31" mass="3517">MRSTRLFFLLNKLPLLFEVVGANRVSSCTCT</sequence>